<protein>
    <submittedName>
        <fullName evidence="1">DNA helicase UvrD</fullName>
    </submittedName>
</protein>
<dbReference type="GO" id="GO:0004386">
    <property type="term" value="F:helicase activity"/>
    <property type="evidence" value="ECO:0007669"/>
    <property type="project" value="UniProtKB-KW"/>
</dbReference>
<keyword evidence="1" id="KW-0347">Helicase</keyword>
<dbReference type="AlphaFoldDB" id="A0A2M8ES24"/>
<proteinExistence type="predicted"/>
<dbReference type="SUPFAM" id="SSF89550">
    <property type="entry name" value="PHP domain-like"/>
    <property type="match status" value="1"/>
</dbReference>
<evidence type="ECO:0000313" key="2">
    <source>
        <dbReference type="Proteomes" id="UP000229816"/>
    </source>
</evidence>
<comment type="caution">
    <text evidence="1">The sequence shown here is derived from an EMBL/GenBank/DDBJ whole genome shotgun (WGS) entry which is preliminary data.</text>
</comment>
<keyword evidence="1" id="KW-0547">Nucleotide-binding</keyword>
<organism evidence="1 2">
    <name type="scientific">Candidatus Shapirobacteria bacterium CG_4_9_14_0_2_um_filter_39_11</name>
    <dbReference type="NCBI Taxonomy" id="1974478"/>
    <lineage>
        <taxon>Bacteria</taxon>
        <taxon>Candidatus Shapironibacteriota</taxon>
    </lineage>
</organism>
<dbReference type="CDD" id="cd19067">
    <property type="entry name" value="PfuEndoQ-like"/>
    <property type="match status" value="1"/>
</dbReference>
<dbReference type="InterPro" id="IPR016195">
    <property type="entry name" value="Pol/histidinol_Pase-like"/>
</dbReference>
<accession>A0A2M8ES24</accession>
<keyword evidence="1" id="KW-0067">ATP-binding</keyword>
<gene>
    <name evidence="1" type="ORF">CO054_03180</name>
</gene>
<sequence>MEVIADLHIHSKYSRAVSQQMVIPEIASWAAKKGIKLVGTGDWTHPLWLRELKENLIDNGEGVYKSKTEDVYFLLSTEISSIYTQDGKPHRIHNLVLAPSFSVVEEINNRLRGRGVNLFSDGRPITGLSSIELCGIVFSVSKDCLVIPAHIWTPWYSLYGSNSGFDSLKECFGEFADQIYAIETGLSSDPAMNWRIEELDNRSIVSFSDAHSPQKLGREATVFEMEEKKTLEYEDIRRAIKEQKISYTIEFYPEEGKYHYTGHRKCGVKQSPEETRRLGETCPVCGRHLTVGVMHRVEELASQPAGYRPASRPPYKMLVPLVEILSEALGGGISSQIVESEYNHLTENFGSEFAVLLKTPIEEIAKIAGEKVAEGIKKVRSREIVVDPGYDGVFGAVKIWSGEKPSSAKASEGQGQMSLF</sequence>
<dbReference type="Gene3D" id="3.20.20.140">
    <property type="entry name" value="Metal-dependent hydrolases"/>
    <property type="match status" value="1"/>
</dbReference>
<name>A0A2M8ES24_9BACT</name>
<evidence type="ECO:0000313" key="1">
    <source>
        <dbReference type="EMBL" id="PJC27909.1"/>
    </source>
</evidence>
<dbReference type="PANTHER" id="PTHR40084:SF1">
    <property type="entry name" value="PHOSPHOTRANSFERASE"/>
    <property type="match status" value="1"/>
</dbReference>
<dbReference type="Proteomes" id="UP000229816">
    <property type="component" value="Unassembled WGS sequence"/>
</dbReference>
<dbReference type="PANTHER" id="PTHR40084">
    <property type="entry name" value="PHOSPHOHYDROLASE, PHP FAMILY"/>
    <property type="match status" value="1"/>
</dbReference>
<reference evidence="2" key="1">
    <citation type="submission" date="2017-09" db="EMBL/GenBank/DDBJ databases">
        <title>Depth-based differentiation of microbial function through sediment-hosted aquifers and enrichment of novel symbionts in the deep terrestrial subsurface.</title>
        <authorList>
            <person name="Probst A.J."/>
            <person name="Ladd B."/>
            <person name="Jarett J.K."/>
            <person name="Geller-Mcgrath D.E."/>
            <person name="Sieber C.M.K."/>
            <person name="Emerson J.B."/>
            <person name="Anantharaman K."/>
            <person name="Thomas B.C."/>
            <person name="Malmstrom R."/>
            <person name="Stieglmeier M."/>
            <person name="Klingl A."/>
            <person name="Woyke T."/>
            <person name="Ryan C.M."/>
            <person name="Banfield J.F."/>
        </authorList>
    </citation>
    <scope>NUCLEOTIDE SEQUENCE [LARGE SCALE GENOMIC DNA]</scope>
</reference>
<dbReference type="EMBL" id="PFSF01000069">
    <property type="protein sequence ID" value="PJC27909.1"/>
    <property type="molecule type" value="Genomic_DNA"/>
</dbReference>
<keyword evidence="1" id="KW-0378">Hydrolase</keyword>